<dbReference type="EMBL" id="FZNY01000001">
    <property type="protein sequence ID" value="SNR36180.1"/>
    <property type="molecule type" value="Genomic_DNA"/>
</dbReference>
<dbReference type="AlphaFoldDB" id="A0A238VP99"/>
<dbReference type="OrthoDB" id="825677at2"/>
<dbReference type="Proteomes" id="UP000198379">
    <property type="component" value="Unassembled WGS sequence"/>
</dbReference>
<evidence type="ECO:0000256" key="1">
    <source>
        <dbReference type="SAM" id="SignalP"/>
    </source>
</evidence>
<sequence>MRKFIIVFLVAFSFYTCSSDDTDTMMEEEQMEEQMSSEGCDGDTCEATVGADETSATVPDTAFGTFNVEYTFADTGSPFELGTTAVFIVKSDQTLSVEIEGFECITISNPIWRFGADETSGNYTFQDECRDMLSYNLSYNTDGSFNEVNIEPSEGPGFFGQFTLQ</sequence>
<proteinExistence type="predicted"/>
<protein>
    <recommendedName>
        <fullName evidence="4">Lipocalin-like domain-containing protein</fullName>
    </recommendedName>
</protein>
<keyword evidence="3" id="KW-1185">Reference proteome</keyword>
<feature type="chain" id="PRO_5012873153" description="Lipocalin-like domain-containing protein" evidence="1">
    <location>
        <begin position="20"/>
        <end position="165"/>
    </location>
</feature>
<evidence type="ECO:0008006" key="4">
    <source>
        <dbReference type="Google" id="ProtNLM"/>
    </source>
</evidence>
<feature type="signal peptide" evidence="1">
    <location>
        <begin position="1"/>
        <end position="19"/>
    </location>
</feature>
<name>A0A238VP99_9FLAO</name>
<dbReference type="RefSeq" id="WP_089369521.1">
    <property type="nucleotide sequence ID" value="NZ_BMEP01000002.1"/>
</dbReference>
<evidence type="ECO:0000313" key="2">
    <source>
        <dbReference type="EMBL" id="SNR36180.1"/>
    </source>
</evidence>
<reference evidence="2 3" key="1">
    <citation type="submission" date="2017-06" db="EMBL/GenBank/DDBJ databases">
        <authorList>
            <person name="Kim H.J."/>
            <person name="Triplett B.A."/>
        </authorList>
    </citation>
    <scope>NUCLEOTIDE SEQUENCE [LARGE SCALE GENOMIC DNA]</scope>
    <source>
        <strain evidence="2 3">DSM 25597</strain>
    </source>
</reference>
<evidence type="ECO:0000313" key="3">
    <source>
        <dbReference type="Proteomes" id="UP000198379"/>
    </source>
</evidence>
<gene>
    <name evidence="2" type="ORF">SAMN06265376_101149</name>
</gene>
<keyword evidence="1" id="KW-0732">Signal</keyword>
<accession>A0A238VP99</accession>
<organism evidence="2 3">
    <name type="scientific">Dokdonia pacifica</name>
    <dbReference type="NCBI Taxonomy" id="1627892"/>
    <lineage>
        <taxon>Bacteria</taxon>
        <taxon>Pseudomonadati</taxon>
        <taxon>Bacteroidota</taxon>
        <taxon>Flavobacteriia</taxon>
        <taxon>Flavobacteriales</taxon>
        <taxon>Flavobacteriaceae</taxon>
        <taxon>Dokdonia</taxon>
    </lineage>
</organism>